<accession>A0A7M4D3Q3</accession>
<dbReference type="PANTHER" id="PTHR47354">
    <property type="entry name" value="NADH OXIDOREDUCTASE HCR"/>
    <property type="match status" value="1"/>
</dbReference>
<name>A0A7M4D3Q3_9BACT</name>
<dbReference type="Proteomes" id="UP000285951">
    <property type="component" value="Unassembled WGS sequence"/>
</dbReference>
<evidence type="ECO:0000313" key="5">
    <source>
        <dbReference type="Proteomes" id="UP000462449"/>
    </source>
</evidence>
<dbReference type="InterPro" id="IPR050415">
    <property type="entry name" value="MRET"/>
</dbReference>
<dbReference type="Gene3D" id="2.40.30.10">
    <property type="entry name" value="Translation factors"/>
    <property type="match status" value="1"/>
</dbReference>
<dbReference type="InterPro" id="IPR001433">
    <property type="entry name" value="OxRdtase_FAD/NAD-bd"/>
</dbReference>
<sequence length="223" mass="25462">MESITEQKNKLSTTIVIENKAIAPGVFVLKYKKVKSFTAGQYIGLTTDLSVTPRLYTIASGENDTEVQVLYNLKDDGWLTPRLSEIKPGSELYVTNPDGDFIDDESPAWWIASGTGIAPYAAMFRSGLFKNKTLIHGGRHHHSFYFEKEFIPVLKENYIRCCSQDEAEGLYHGRLTRYLQDVKELPENCRFFLCGSPEMVVEVRDLLIKRGVEYERIVAEIYF</sequence>
<dbReference type="Pfam" id="PF00175">
    <property type="entry name" value="NAD_binding_1"/>
    <property type="match status" value="1"/>
</dbReference>
<dbReference type="SUPFAM" id="SSF52343">
    <property type="entry name" value="Ferredoxin reductase-like, C-terminal NADP-linked domain"/>
    <property type="match status" value="1"/>
</dbReference>
<feature type="domain" description="FAD-binding FR-type" evidence="1">
    <location>
        <begin position="9"/>
        <end position="104"/>
    </location>
</feature>
<evidence type="ECO:0000259" key="1">
    <source>
        <dbReference type="PROSITE" id="PS51384"/>
    </source>
</evidence>
<dbReference type="SUPFAM" id="SSF63380">
    <property type="entry name" value="Riboflavin synthase domain-like"/>
    <property type="match status" value="1"/>
</dbReference>
<dbReference type="RefSeq" id="WP_156195090.1">
    <property type="nucleotide sequence ID" value="NZ_QTZN02000009.1"/>
</dbReference>
<dbReference type="InterPro" id="IPR039261">
    <property type="entry name" value="FNR_nucleotide-bd"/>
</dbReference>
<dbReference type="AlphaFoldDB" id="A0A7M4D3Q3"/>
<reference evidence="2 5" key="2">
    <citation type="submission" date="2019-12" db="EMBL/GenBank/DDBJ databases">
        <title>Draft genome sequence of Labilibaculum sp. strain 44 isolated from deep waters of Black Sea.</title>
        <authorList>
            <person name="Yadav S."/>
            <person name="Villanueva L."/>
        </authorList>
    </citation>
    <scope>NUCLEOTIDE SEQUENCE [LARGE SCALE GENOMIC DNA]</scope>
    <source>
        <strain evidence="2 5">44</strain>
    </source>
</reference>
<dbReference type="OrthoDB" id="9789468at2"/>
<dbReference type="PROSITE" id="PS51384">
    <property type="entry name" value="FAD_FR"/>
    <property type="match status" value="1"/>
</dbReference>
<dbReference type="InterPro" id="IPR017938">
    <property type="entry name" value="Riboflavin_synthase-like_b-brl"/>
</dbReference>
<keyword evidence="4" id="KW-1185">Reference proteome</keyword>
<dbReference type="Gene3D" id="3.40.50.80">
    <property type="entry name" value="Nucleotide-binding domain of ferredoxin-NADP reductase (FNR) module"/>
    <property type="match status" value="1"/>
</dbReference>
<dbReference type="InterPro" id="IPR017927">
    <property type="entry name" value="FAD-bd_FR_type"/>
</dbReference>
<dbReference type="EMBL" id="QTZN02000009">
    <property type="protein sequence ID" value="MVB06487.1"/>
    <property type="molecule type" value="Genomic_DNA"/>
</dbReference>
<comment type="caution">
    <text evidence="2">The sequence shown here is derived from an EMBL/GenBank/DDBJ whole genome shotgun (WGS) entry which is preliminary data.</text>
</comment>
<gene>
    <name evidence="3" type="ORF">DWB62_005595</name>
    <name evidence="2" type="ORF">GNY23_05595</name>
</gene>
<dbReference type="EMBL" id="WOTW01000009">
    <property type="protein sequence ID" value="MUP37282.1"/>
    <property type="molecule type" value="Genomic_DNA"/>
</dbReference>
<reference evidence="3 4" key="1">
    <citation type="submission" date="2019-11" db="EMBL/GenBank/DDBJ databases">
        <title>Draft genome sequence of Labilibaculum sp. strain SYP isolated from Black Sea.</title>
        <authorList>
            <person name="Yadav S."/>
            <person name="Villanueva L."/>
        </authorList>
    </citation>
    <scope>NUCLEOTIDE SEQUENCE [LARGE SCALE GENOMIC DNA]</scope>
    <source>
        <strain evidence="3 4">44</strain>
    </source>
</reference>
<evidence type="ECO:0000313" key="4">
    <source>
        <dbReference type="Proteomes" id="UP000285951"/>
    </source>
</evidence>
<protein>
    <submittedName>
        <fullName evidence="2">Oxidoreductase</fullName>
    </submittedName>
</protein>
<proteinExistence type="predicted"/>
<dbReference type="GO" id="GO:0016491">
    <property type="term" value="F:oxidoreductase activity"/>
    <property type="evidence" value="ECO:0007669"/>
    <property type="project" value="InterPro"/>
</dbReference>
<organism evidence="2 5">
    <name type="scientific">Labilibaculum euxinus</name>
    <dbReference type="NCBI Taxonomy" id="2686357"/>
    <lineage>
        <taxon>Bacteria</taxon>
        <taxon>Pseudomonadati</taxon>
        <taxon>Bacteroidota</taxon>
        <taxon>Bacteroidia</taxon>
        <taxon>Marinilabiliales</taxon>
        <taxon>Marinifilaceae</taxon>
        <taxon>Labilibaculum</taxon>
    </lineage>
</organism>
<evidence type="ECO:0000313" key="3">
    <source>
        <dbReference type="EMBL" id="MVB06487.1"/>
    </source>
</evidence>
<dbReference type="PANTHER" id="PTHR47354:SF5">
    <property type="entry name" value="PROTEIN RFBI"/>
    <property type="match status" value="1"/>
</dbReference>
<dbReference type="Proteomes" id="UP000462449">
    <property type="component" value="Unassembled WGS sequence"/>
</dbReference>
<evidence type="ECO:0000313" key="2">
    <source>
        <dbReference type="EMBL" id="MUP37282.1"/>
    </source>
</evidence>